<evidence type="ECO:0000313" key="2">
    <source>
        <dbReference type="Proteomes" id="UP000692954"/>
    </source>
</evidence>
<comment type="caution">
    <text evidence="1">The sequence shown here is derived from an EMBL/GenBank/DDBJ whole genome shotgun (WGS) entry which is preliminary data.</text>
</comment>
<keyword evidence="2" id="KW-1185">Reference proteome</keyword>
<organism evidence="1 2">
    <name type="scientific">Paramecium sonneborni</name>
    <dbReference type="NCBI Taxonomy" id="65129"/>
    <lineage>
        <taxon>Eukaryota</taxon>
        <taxon>Sar</taxon>
        <taxon>Alveolata</taxon>
        <taxon>Ciliophora</taxon>
        <taxon>Intramacronucleata</taxon>
        <taxon>Oligohymenophorea</taxon>
        <taxon>Peniculida</taxon>
        <taxon>Parameciidae</taxon>
        <taxon>Paramecium</taxon>
    </lineage>
</organism>
<accession>A0A8S1RS48</accession>
<reference evidence="1" key="1">
    <citation type="submission" date="2021-01" db="EMBL/GenBank/DDBJ databases">
        <authorList>
            <consortium name="Genoscope - CEA"/>
            <person name="William W."/>
        </authorList>
    </citation>
    <scope>NUCLEOTIDE SEQUENCE</scope>
</reference>
<gene>
    <name evidence="1" type="ORF">PSON_ATCC_30995.1.T2090034</name>
</gene>
<proteinExistence type="predicted"/>
<dbReference type="EMBL" id="CAJJDN010000209">
    <property type="protein sequence ID" value="CAD8129184.1"/>
    <property type="molecule type" value="Genomic_DNA"/>
</dbReference>
<dbReference type="AlphaFoldDB" id="A0A8S1RS48"/>
<sequence>MTKVGLKITKQQKIVLNQQYYEIKIDKFQPIAKIIHQFKSTNKINGDFLIFKNSFGPLNPNEIYNNQYQPLEPLWIGEIQLELVYKINFEQEIKEIRVSKDLYIFDLIRIIRMPSKIDKTISLKLEYKFTNYTLDIKNTIKQECVSPFSSLTLIKEISDNKINIQLVDKQAQKNQVVSIYKFEQFMIIRLKKFFIVCEYIKDRNCSLQQLELKSECIIEYNIQSQDQDSNSNRVEFYNVYTKISIQKSQRFKQYFR</sequence>
<evidence type="ECO:0000313" key="1">
    <source>
        <dbReference type="EMBL" id="CAD8129184.1"/>
    </source>
</evidence>
<protein>
    <submittedName>
        <fullName evidence="1">Uncharacterized protein</fullName>
    </submittedName>
</protein>
<dbReference type="Proteomes" id="UP000692954">
    <property type="component" value="Unassembled WGS sequence"/>
</dbReference>
<name>A0A8S1RS48_9CILI</name>